<feature type="compositionally biased region" description="Low complexity" evidence="1">
    <location>
        <begin position="102"/>
        <end position="118"/>
    </location>
</feature>
<dbReference type="EMBL" id="CAUYUJ010012224">
    <property type="protein sequence ID" value="CAK0833467.1"/>
    <property type="molecule type" value="Genomic_DNA"/>
</dbReference>
<evidence type="ECO:0000256" key="1">
    <source>
        <dbReference type="SAM" id="MobiDB-lite"/>
    </source>
</evidence>
<feature type="compositionally biased region" description="Low complexity" evidence="1">
    <location>
        <begin position="200"/>
        <end position="210"/>
    </location>
</feature>
<dbReference type="Pfam" id="PF06337">
    <property type="entry name" value="DUSP"/>
    <property type="match status" value="1"/>
</dbReference>
<dbReference type="SUPFAM" id="SSF143791">
    <property type="entry name" value="DUSP-like"/>
    <property type="match status" value="1"/>
</dbReference>
<feature type="domain" description="DUSP" evidence="2">
    <location>
        <begin position="142"/>
        <end position="192"/>
    </location>
</feature>
<reference evidence="3" key="1">
    <citation type="submission" date="2023-10" db="EMBL/GenBank/DDBJ databases">
        <authorList>
            <person name="Chen Y."/>
            <person name="Shah S."/>
            <person name="Dougan E. K."/>
            <person name="Thang M."/>
            <person name="Chan C."/>
        </authorList>
    </citation>
    <scope>NUCLEOTIDE SEQUENCE [LARGE SCALE GENOMIC DNA]</scope>
</reference>
<organism evidence="3 4">
    <name type="scientific">Prorocentrum cordatum</name>
    <dbReference type="NCBI Taxonomy" id="2364126"/>
    <lineage>
        <taxon>Eukaryota</taxon>
        <taxon>Sar</taxon>
        <taxon>Alveolata</taxon>
        <taxon>Dinophyceae</taxon>
        <taxon>Prorocentrales</taxon>
        <taxon>Prorocentraceae</taxon>
        <taxon>Prorocentrum</taxon>
    </lineage>
</organism>
<feature type="region of interest" description="Disordered" evidence="1">
    <location>
        <begin position="197"/>
        <end position="240"/>
    </location>
</feature>
<gene>
    <name evidence="3" type="ORF">PCOR1329_LOCUS31172</name>
</gene>
<protein>
    <recommendedName>
        <fullName evidence="2">DUSP domain-containing protein</fullName>
    </recommendedName>
</protein>
<evidence type="ECO:0000259" key="2">
    <source>
        <dbReference type="Pfam" id="PF06337"/>
    </source>
</evidence>
<dbReference type="Gene3D" id="3.30.2230.10">
    <property type="entry name" value="DUSP-like"/>
    <property type="match status" value="1"/>
</dbReference>
<accession>A0ABN9SP14</accession>
<sequence>MAPVKPSAGNGGAKRVPRFSSCQLRFLTASGKSGGRLAGAACAARGPLVGAACAIAGLPHRLGGSAPRSPSARHGCACAAQSARALRQEQRALHAFSFPGESRTASRPGRRSPPSGQPAGAGRGAGRSSSPAPRARAGEARRPGPIDNSALLQEGAGGRLRRGVDFECLPKDAWKRLMAVYRGGPEVARQAVRGAGGTCRSSSAAPAAGPRARRRVGLQRARPPPRRAEAPLSARAGDGRSWRGRRLAYGTWGTHAS</sequence>
<evidence type="ECO:0000313" key="4">
    <source>
        <dbReference type="Proteomes" id="UP001189429"/>
    </source>
</evidence>
<dbReference type="InterPro" id="IPR006615">
    <property type="entry name" value="Pept_C19_DUSP"/>
</dbReference>
<dbReference type="Proteomes" id="UP001189429">
    <property type="component" value="Unassembled WGS sequence"/>
</dbReference>
<comment type="caution">
    <text evidence="3">The sequence shown here is derived from an EMBL/GenBank/DDBJ whole genome shotgun (WGS) entry which is preliminary data.</text>
</comment>
<dbReference type="InterPro" id="IPR035927">
    <property type="entry name" value="DUSP-like_sf"/>
</dbReference>
<feature type="region of interest" description="Disordered" evidence="1">
    <location>
        <begin position="97"/>
        <end position="154"/>
    </location>
</feature>
<proteinExistence type="predicted"/>
<feature type="compositionally biased region" description="Low complexity" evidence="1">
    <location>
        <begin position="126"/>
        <end position="135"/>
    </location>
</feature>
<evidence type="ECO:0000313" key="3">
    <source>
        <dbReference type="EMBL" id="CAK0833467.1"/>
    </source>
</evidence>
<keyword evidence="4" id="KW-1185">Reference proteome</keyword>
<name>A0ABN9SP14_9DINO</name>